<dbReference type="Pfam" id="PF13379">
    <property type="entry name" value="NMT1_2"/>
    <property type="match status" value="1"/>
</dbReference>
<dbReference type="Proteomes" id="UP001516061">
    <property type="component" value="Unassembled WGS sequence"/>
</dbReference>
<dbReference type="Gene3D" id="3.40.190.10">
    <property type="entry name" value="Periplasmic binding protein-like II"/>
    <property type="match status" value="2"/>
</dbReference>
<protein>
    <submittedName>
        <fullName evidence="4">NitT/TauT family transport system substrate-binding protein</fullName>
    </submittedName>
</protein>
<proteinExistence type="inferred from homology"/>
<comment type="caution">
    <text evidence="4">The sequence shown here is derived from an EMBL/GenBank/DDBJ whole genome shotgun (WGS) entry which is preliminary data.</text>
</comment>
<keyword evidence="5" id="KW-1185">Reference proteome</keyword>
<gene>
    <name evidence="4" type="ORF">HNQ01_003345</name>
</gene>
<keyword evidence="3" id="KW-0732">Signal</keyword>
<evidence type="ECO:0000256" key="1">
    <source>
        <dbReference type="ARBA" id="ARBA00004418"/>
    </source>
</evidence>
<dbReference type="SUPFAM" id="SSF53850">
    <property type="entry name" value="Periplasmic binding protein-like II"/>
    <property type="match status" value="1"/>
</dbReference>
<dbReference type="EMBL" id="JABSNM010000017">
    <property type="protein sequence ID" value="NRT57588.1"/>
    <property type="molecule type" value="Genomic_DNA"/>
</dbReference>
<comment type="similarity">
    <text evidence="2">Belongs to the bacterial solute-binding protein SsuA/TauA family.</text>
</comment>
<reference evidence="4 5" key="1">
    <citation type="submission" date="2020-05" db="EMBL/GenBank/DDBJ databases">
        <title>Genomic Encyclopedia of Type Strains, Phase IV (KMG-V): Genome sequencing to study the core and pangenomes of soil and plant-associated prokaryotes.</title>
        <authorList>
            <person name="Whitman W."/>
        </authorList>
    </citation>
    <scope>NUCLEOTIDE SEQUENCE [LARGE SCALE GENOMIC DNA]</scope>
    <source>
        <strain evidence="4 5">C29</strain>
    </source>
</reference>
<evidence type="ECO:0000256" key="3">
    <source>
        <dbReference type="ARBA" id="ARBA00022729"/>
    </source>
</evidence>
<name>A0ABX2G5I7_9BURK</name>
<evidence type="ECO:0000256" key="2">
    <source>
        <dbReference type="ARBA" id="ARBA00010742"/>
    </source>
</evidence>
<dbReference type="PANTHER" id="PTHR30024">
    <property type="entry name" value="ALIPHATIC SULFONATES-BINDING PROTEIN-RELATED"/>
    <property type="match status" value="1"/>
</dbReference>
<sequence>MTSLAVLSGCAEPPAAPLRVGINAWVGYDPLVLARERGWTDATRLRVVDMFSNSESLRALRNGLLDAAALTLDEVLRETDAGLPLTILSVLSVSAGADAVLSRPDVLHAADLRGRRIGFERNALGALMLDQLLQEGSLRPEEVQALAVEGVQHVDMLRTGRIDAVVTFEPMASQLRNLGFRTIFDSRQMPGEIIDVLACRRGVRPEQAMPLLQAWARGLAALQSDPAAAASLLAASAELSEQDYLQTLKGLRFMSLDESATELARDERGHVALATQAAAMLRTLRRLSLVRQDPDWPRLVDDRALQRLLRSAGAT</sequence>
<dbReference type="PANTHER" id="PTHR30024:SF47">
    <property type="entry name" value="TAURINE-BINDING PERIPLASMIC PROTEIN"/>
    <property type="match status" value="1"/>
</dbReference>
<comment type="subcellular location">
    <subcellularLocation>
        <location evidence="1">Periplasm</location>
    </subcellularLocation>
</comment>
<organism evidence="4 5">
    <name type="scientific">Sphaerotilus uruguayifluvii</name>
    <dbReference type="NCBI Taxonomy" id="2735897"/>
    <lineage>
        <taxon>Bacteria</taxon>
        <taxon>Pseudomonadati</taxon>
        <taxon>Pseudomonadota</taxon>
        <taxon>Betaproteobacteria</taxon>
        <taxon>Burkholderiales</taxon>
        <taxon>Sphaerotilaceae</taxon>
        <taxon>Sphaerotilus</taxon>
    </lineage>
</organism>
<evidence type="ECO:0000313" key="5">
    <source>
        <dbReference type="Proteomes" id="UP001516061"/>
    </source>
</evidence>
<accession>A0ABX2G5I7</accession>
<evidence type="ECO:0000313" key="4">
    <source>
        <dbReference type="EMBL" id="NRT57588.1"/>
    </source>
</evidence>
<dbReference type="RefSeq" id="WP_173806558.1">
    <property type="nucleotide sequence ID" value="NZ_JABSNM010000017.1"/>
</dbReference>